<evidence type="ECO:0000256" key="4">
    <source>
        <dbReference type="ARBA" id="ARBA00023242"/>
    </source>
</evidence>
<accession>A0AA38GNV3</accession>
<dbReference type="AlphaFoldDB" id="A0AA38GNV3"/>
<dbReference type="PRINTS" id="PR00881">
    <property type="entry name" value="L7ARS6FAMILY"/>
</dbReference>
<proteinExistence type="inferred from homology"/>
<keyword evidence="5 6" id="KW-0687">Ribonucleoprotein</keyword>
<protein>
    <recommendedName>
        <fullName evidence="6">H/ACA ribonucleoprotein complex subunit 2</fullName>
    </recommendedName>
    <alternativeName>
        <fullName evidence="6">Nucleolar protein family A member 2</fullName>
    </alternativeName>
</protein>
<dbReference type="Proteomes" id="UP000824469">
    <property type="component" value="Unassembled WGS sequence"/>
</dbReference>
<dbReference type="PROSITE" id="PS01082">
    <property type="entry name" value="RIBOSOMAL_L7AE"/>
    <property type="match status" value="1"/>
</dbReference>
<dbReference type="GO" id="GO:0003723">
    <property type="term" value="F:RNA binding"/>
    <property type="evidence" value="ECO:0007669"/>
    <property type="project" value="UniProtKB-UniRule"/>
</dbReference>
<dbReference type="Gene3D" id="3.30.1330.30">
    <property type="match status" value="1"/>
</dbReference>
<comment type="similarity">
    <text evidence="2 6">Belongs to the eukaryotic ribosomal protein eL8 family.</text>
</comment>
<dbReference type="PANTHER" id="PTHR23105">
    <property type="entry name" value="RIBOSOMAL PROTEIN L7AE FAMILY MEMBER"/>
    <property type="match status" value="1"/>
</dbReference>
<evidence type="ECO:0000256" key="3">
    <source>
        <dbReference type="ARBA" id="ARBA00022884"/>
    </source>
</evidence>
<evidence type="ECO:0000313" key="8">
    <source>
        <dbReference type="EMBL" id="KAH9325618.1"/>
    </source>
</evidence>
<dbReference type="SUPFAM" id="SSF55315">
    <property type="entry name" value="L30e-like"/>
    <property type="match status" value="1"/>
</dbReference>
<dbReference type="GO" id="GO:0031120">
    <property type="term" value="P:snRNA pseudouridine synthesis"/>
    <property type="evidence" value="ECO:0007669"/>
    <property type="project" value="UniProtKB-UniRule"/>
</dbReference>
<feature type="domain" description="Ribosomal protein eL8/eL30/eS12/Gadd45" evidence="7">
    <location>
        <begin position="18"/>
        <end position="106"/>
    </location>
</feature>
<sequence>AGNPNFHPLADDVLSRAILGVVLEASKCNQRKKGAHEATKSLYFKTAEFIVMAADTDPPSILDPLISLAKDKKVPYVFVPSKAELGGACKVNAAVAACSVTTSDMSPIDTEIQGIKAAIELL</sequence>
<dbReference type="InterPro" id="IPR002415">
    <property type="entry name" value="H/ACA_rnp_Nhp2-like"/>
</dbReference>
<dbReference type="EMBL" id="JAHRHJ020000002">
    <property type="protein sequence ID" value="KAH9325618.1"/>
    <property type="molecule type" value="Genomic_DNA"/>
</dbReference>
<dbReference type="GO" id="GO:0031429">
    <property type="term" value="C:box H/ACA snoRNP complex"/>
    <property type="evidence" value="ECO:0007669"/>
    <property type="project" value="UniProtKB-UniRule"/>
</dbReference>
<keyword evidence="9" id="KW-1185">Reference proteome</keyword>
<dbReference type="InterPro" id="IPR004038">
    <property type="entry name" value="Ribosomal_eL8/eL30/eS12/Gad45"/>
</dbReference>
<comment type="function">
    <text evidence="6">Required for ribosome biogenesis. Part of a complex which catalyzes pseudouridylation of rRNA. This involves the isomerization of uridine such that the ribose is subsequently attached to C5, instead of the normal N1. Pseudouridine ('psi') residues may serve to stabilize the conformation of rRNAs.</text>
</comment>
<evidence type="ECO:0000313" key="9">
    <source>
        <dbReference type="Proteomes" id="UP000824469"/>
    </source>
</evidence>
<evidence type="ECO:0000256" key="5">
    <source>
        <dbReference type="ARBA" id="ARBA00023274"/>
    </source>
</evidence>
<name>A0AA38GNV3_TAXCH</name>
<dbReference type="GO" id="GO:0000398">
    <property type="term" value="P:mRNA splicing, via spliceosome"/>
    <property type="evidence" value="ECO:0007669"/>
    <property type="project" value="UniProtKB-UniRule"/>
</dbReference>
<reference evidence="8 9" key="1">
    <citation type="journal article" date="2021" name="Nat. Plants">
        <title>The Taxus genome provides insights into paclitaxel biosynthesis.</title>
        <authorList>
            <person name="Xiong X."/>
            <person name="Gou J."/>
            <person name="Liao Q."/>
            <person name="Li Y."/>
            <person name="Zhou Q."/>
            <person name="Bi G."/>
            <person name="Li C."/>
            <person name="Du R."/>
            <person name="Wang X."/>
            <person name="Sun T."/>
            <person name="Guo L."/>
            <person name="Liang H."/>
            <person name="Lu P."/>
            <person name="Wu Y."/>
            <person name="Zhang Z."/>
            <person name="Ro D.K."/>
            <person name="Shang Y."/>
            <person name="Huang S."/>
            <person name="Yan J."/>
        </authorList>
    </citation>
    <scope>NUCLEOTIDE SEQUENCE [LARGE SCALE GENOMIC DNA]</scope>
    <source>
        <strain evidence="8">Ta-2019</strain>
    </source>
</reference>
<dbReference type="InterPro" id="IPR018492">
    <property type="entry name" value="Ribosomal_eL8/Nhp2"/>
</dbReference>
<feature type="non-terminal residue" evidence="8">
    <location>
        <position position="1"/>
    </location>
</feature>
<evidence type="ECO:0000259" key="7">
    <source>
        <dbReference type="Pfam" id="PF01248"/>
    </source>
</evidence>
<dbReference type="InterPro" id="IPR029064">
    <property type="entry name" value="Ribosomal_eL30-like_sf"/>
</dbReference>
<dbReference type="InterPro" id="IPR050257">
    <property type="entry name" value="eL8/uL1-like"/>
</dbReference>
<comment type="caution">
    <text evidence="8">The sequence shown here is derived from an EMBL/GenBank/DDBJ whole genome shotgun (WGS) entry which is preliminary data.</text>
</comment>
<dbReference type="PRINTS" id="PR00883">
    <property type="entry name" value="NUCLEARHMG"/>
</dbReference>
<gene>
    <name evidence="8" type="ORF">KI387_005796</name>
</gene>
<comment type="subcellular location">
    <subcellularLocation>
        <location evidence="1 6">Nucleus</location>
        <location evidence="1 6">Nucleolus</location>
    </subcellularLocation>
</comment>
<comment type="function">
    <text evidence="6">Common component of the spliceosome and rRNA processing machinery.</text>
</comment>
<keyword evidence="4 6" id="KW-0539">Nucleus</keyword>
<dbReference type="InterPro" id="IPR004037">
    <property type="entry name" value="Ribosomal_eL8-like_CS"/>
</dbReference>
<evidence type="ECO:0000256" key="6">
    <source>
        <dbReference type="RuleBase" id="RU366039"/>
    </source>
</evidence>
<feature type="non-terminal residue" evidence="8">
    <location>
        <position position="122"/>
    </location>
</feature>
<evidence type="ECO:0000256" key="2">
    <source>
        <dbReference type="ARBA" id="ARBA00007337"/>
    </source>
</evidence>
<keyword evidence="3 6" id="KW-0694">RNA-binding</keyword>
<organism evidence="8 9">
    <name type="scientific">Taxus chinensis</name>
    <name type="common">Chinese yew</name>
    <name type="synonym">Taxus wallichiana var. chinensis</name>
    <dbReference type="NCBI Taxonomy" id="29808"/>
    <lineage>
        <taxon>Eukaryota</taxon>
        <taxon>Viridiplantae</taxon>
        <taxon>Streptophyta</taxon>
        <taxon>Embryophyta</taxon>
        <taxon>Tracheophyta</taxon>
        <taxon>Spermatophyta</taxon>
        <taxon>Pinopsida</taxon>
        <taxon>Pinidae</taxon>
        <taxon>Conifers II</taxon>
        <taxon>Cupressales</taxon>
        <taxon>Taxaceae</taxon>
        <taxon>Taxus</taxon>
    </lineage>
</organism>
<dbReference type="Pfam" id="PF01248">
    <property type="entry name" value="Ribosomal_L7Ae"/>
    <property type="match status" value="1"/>
</dbReference>
<evidence type="ECO:0000256" key="1">
    <source>
        <dbReference type="ARBA" id="ARBA00004604"/>
    </source>
</evidence>
<dbReference type="GO" id="GO:0042254">
    <property type="term" value="P:ribosome biogenesis"/>
    <property type="evidence" value="ECO:0007669"/>
    <property type="project" value="InterPro"/>
</dbReference>